<keyword evidence="2" id="KW-0238">DNA-binding</keyword>
<gene>
    <name evidence="5" type="ORF">Sxan_05580</name>
</gene>
<name>A0A919LGB1_9ACTN</name>
<reference evidence="5" key="1">
    <citation type="submission" date="2020-09" db="EMBL/GenBank/DDBJ databases">
        <title>Whole genome shotgun sequence of Streptomyces xanthophaeus NBRC 12829.</title>
        <authorList>
            <person name="Komaki H."/>
            <person name="Tamura T."/>
        </authorList>
    </citation>
    <scope>NUCLEOTIDE SEQUENCE</scope>
    <source>
        <strain evidence="5">NBRC 12829</strain>
    </source>
</reference>
<evidence type="ECO:0000313" key="5">
    <source>
        <dbReference type="EMBL" id="GHI83194.1"/>
    </source>
</evidence>
<accession>A0A919LGB1</accession>
<dbReference type="AlphaFoldDB" id="A0A919LGB1"/>
<evidence type="ECO:0000256" key="2">
    <source>
        <dbReference type="ARBA" id="ARBA00023125"/>
    </source>
</evidence>
<dbReference type="GO" id="GO:0003700">
    <property type="term" value="F:DNA-binding transcription factor activity"/>
    <property type="evidence" value="ECO:0007669"/>
    <property type="project" value="InterPro"/>
</dbReference>
<dbReference type="GO" id="GO:0003677">
    <property type="term" value="F:DNA binding"/>
    <property type="evidence" value="ECO:0007669"/>
    <property type="project" value="UniProtKB-KW"/>
</dbReference>
<feature type="domain" description="HTH marR-type" evidence="4">
    <location>
        <begin position="1"/>
        <end position="129"/>
    </location>
</feature>
<dbReference type="SUPFAM" id="SSF46785">
    <property type="entry name" value="Winged helix' DNA-binding domain"/>
    <property type="match status" value="1"/>
</dbReference>
<dbReference type="RefSeq" id="WP_234321832.1">
    <property type="nucleotide sequence ID" value="NZ_BNEE01000003.1"/>
</dbReference>
<keyword evidence="1" id="KW-0805">Transcription regulation</keyword>
<dbReference type="InterPro" id="IPR000835">
    <property type="entry name" value="HTH_MarR-typ"/>
</dbReference>
<dbReference type="GO" id="GO:0006950">
    <property type="term" value="P:response to stress"/>
    <property type="evidence" value="ECO:0007669"/>
    <property type="project" value="TreeGrafter"/>
</dbReference>
<keyword evidence="3" id="KW-0804">Transcription</keyword>
<dbReference type="InterPro" id="IPR036390">
    <property type="entry name" value="WH_DNA-bd_sf"/>
</dbReference>
<evidence type="ECO:0000256" key="3">
    <source>
        <dbReference type="ARBA" id="ARBA00023163"/>
    </source>
</evidence>
<dbReference type="Gene3D" id="1.10.10.10">
    <property type="entry name" value="Winged helix-like DNA-binding domain superfamily/Winged helix DNA-binding domain"/>
    <property type="match status" value="1"/>
</dbReference>
<protein>
    <submittedName>
        <fullName evidence="5">MarR family transcriptional regulator</fullName>
    </submittedName>
</protein>
<dbReference type="PROSITE" id="PS50995">
    <property type="entry name" value="HTH_MARR_2"/>
    <property type="match status" value="1"/>
</dbReference>
<dbReference type="InterPro" id="IPR039422">
    <property type="entry name" value="MarR/SlyA-like"/>
</dbReference>
<dbReference type="PROSITE" id="PS01117">
    <property type="entry name" value="HTH_MARR_1"/>
    <property type="match status" value="1"/>
</dbReference>
<dbReference type="PANTHER" id="PTHR33164:SF103">
    <property type="entry name" value="REGULATORY PROTEIN MARR"/>
    <property type="match status" value="1"/>
</dbReference>
<dbReference type="PRINTS" id="PR00598">
    <property type="entry name" value="HTHMARR"/>
</dbReference>
<keyword evidence="6" id="KW-1185">Reference proteome</keyword>
<evidence type="ECO:0000256" key="1">
    <source>
        <dbReference type="ARBA" id="ARBA00023015"/>
    </source>
</evidence>
<dbReference type="Pfam" id="PF01047">
    <property type="entry name" value="MarR"/>
    <property type="match status" value="1"/>
</dbReference>
<evidence type="ECO:0000313" key="6">
    <source>
        <dbReference type="Proteomes" id="UP000600026"/>
    </source>
</evidence>
<organism evidence="5 6">
    <name type="scientific">Streptomyces xanthophaeus</name>
    <dbReference type="NCBI Taxonomy" id="67385"/>
    <lineage>
        <taxon>Bacteria</taxon>
        <taxon>Bacillati</taxon>
        <taxon>Actinomycetota</taxon>
        <taxon>Actinomycetes</taxon>
        <taxon>Kitasatosporales</taxon>
        <taxon>Streptomycetaceae</taxon>
        <taxon>Streptomyces</taxon>
    </lineage>
</organism>
<dbReference type="InterPro" id="IPR023187">
    <property type="entry name" value="Tscrpt_reg_MarR-type_CS"/>
</dbReference>
<dbReference type="SMART" id="SM00347">
    <property type="entry name" value="HTH_MARR"/>
    <property type="match status" value="1"/>
</dbReference>
<comment type="caution">
    <text evidence="5">The sequence shown here is derived from an EMBL/GenBank/DDBJ whole genome shotgun (WGS) entry which is preliminary data.</text>
</comment>
<dbReference type="PANTHER" id="PTHR33164">
    <property type="entry name" value="TRANSCRIPTIONAL REGULATOR, MARR FAMILY"/>
    <property type="match status" value="1"/>
</dbReference>
<evidence type="ECO:0000259" key="4">
    <source>
        <dbReference type="PROSITE" id="PS50995"/>
    </source>
</evidence>
<dbReference type="Proteomes" id="UP000600026">
    <property type="component" value="Unassembled WGS sequence"/>
</dbReference>
<proteinExistence type="predicted"/>
<dbReference type="EMBL" id="BNEE01000003">
    <property type="protein sequence ID" value="GHI83194.1"/>
    <property type="molecule type" value="Genomic_DNA"/>
</dbReference>
<dbReference type="InterPro" id="IPR036388">
    <property type="entry name" value="WH-like_DNA-bd_sf"/>
</dbReference>
<sequence length="148" mass="16067">MSDLIELLEVVWERGRDTVSAPPVSSAQARVLFLLEDNEGINLRTLGQLIGAAAPSVTRLCDRLEAVGFVERHVRPEDRRASQVALTSAGRTYLEQLRERRKEALTEAMAAMPAASRAALALGLADFRAAVTRPLRLPPADGLVPRSA</sequence>